<dbReference type="SUPFAM" id="SSF57756">
    <property type="entry name" value="Retrovirus zinc finger-like domains"/>
    <property type="match status" value="1"/>
</dbReference>
<dbReference type="PANTHER" id="PTHR46888">
    <property type="entry name" value="ZINC KNUCKLE DOMAINCONTAINING PROTEIN-RELATED"/>
    <property type="match status" value="1"/>
</dbReference>
<sequence length="172" mass="18721">MGSGFALKVWIRERGPDTAAEAASLADVFVAARGRNQSWSWRGGRDSRKLHIFHPAQCNSSGKPTVGGKSDSVISFKPPKKVPICYLCGQEGHTKPVCPKNVVKLSQVCYVPRNNAVPVKPGLSLRMTTVEVNGKELHALVDTGSDQTLVHRQFVSPALINPSDETDMLCPW</sequence>
<evidence type="ECO:0000259" key="2">
    <source>
        <dbReference type="PROSITE" id="PS50158"/>
    </source>
</evidence>
<keyword evidence="1" id="KW-0479">Metal-binding</keyword>
<name>A0A6P6K1H9_CARAU</name>
<organism evidence="3 4">
    <name type="scientific">Carassius auratus</name>
    <name type="common">Goldfish</name>
    <dbReference type="NCBI Taxonomy" id="7957"/>
    <lineage>
        <taxon>Eukaryota</taxon>
        <taxon>Metazoa</taxon>
        <taxon>Chordata</taxon>
        <taxon>Craniata</taxon>
        <taxon>Vertebrata</taxon>
        <taxon>Euteleostomi</taxon>
        <taxon>Actinopterygii</taxon>
        <taxon>Neopterygii</taxon>
        <taxon>Teleostei</taxon>
        <taxon>Ostariophysi</taxon>
        <taxon>Cypriniformes</taxon>
        <taxon>Cyprinidae</taxon>
        <taxon>Cyprininae</taxon>
        <taxon>Carassius</taxon>
    </lineage>
</organism>
<dbReference type="GO" id="GO:0003676">
    <property type="term" value="F:nucleic acid binding"/>
    <property type="evidence" value="ECO:0007669"/>
    <property type="project" value="InterPro"/>
</dbReference>
<dbReference type="AlphaFoldDB" id="A0A6P6K1H9"/>
<dbReference type="InterPro" id="IPR001878">
    <property type="entry name" value="Znf_CCHC"/>
</dbReference>
<evidence type="ECO:0000256" key="1">
    <source>
        <dbReference type="PROSITE-ProRule" id="PRU00047"/>
    </source>
</evidence>
<dbReference type="InterPro" id="IPR036875">
    <property type="entry name" value="Znf_CCHC_sf"/>
</dbReference>
<dbReference type="PANTHER" id="PTHR46888:SF1">
    <property type="entry name" value="RIBONUCLEASE H"/>
    <property type="match status" value="1"/>
</dbReference>
<feature type="domain" description="CCHC-type" evidence="2">
    <location>
        <begin position="85"/>
        <end position="100"/>
    </location>
</feature>
<keyword evidence="3" id="KW-1185">Reference proteome</keyword>
<dbReference type="InterPro" id="IPR021109">
    <property type="entry name" value="Peptidase_aspartic_dom_sf"/>
</dbReference>
<dbReference type="RefSeq" id="XP_026065998.1">
    <property type="nucleotide sequence ID" value="XM_026210213.1"/>
</dbReference>
<dbReference type="PROSITE" id="PS50158">
    <property type="entry name" value="ZF_CCHC"/>
    <property type="match status" value="1"/>
</dbReference>
<evidence type="ECO:0000313" key="4">
    <source>
        <dbReference type="RefSeq" id="XP_026065998.1"/>
    </source>
</evidence>
<proteinExistence type="predicted"/>
<dbReference type="SMART" id="SM00343">
    <property type="entry name" value="ZnF_C2HC"/>
    <property type="match status" value="1"/>
</dbReference>
<gene>
    <name evidence="4" type="primary">LOC113048415</name>
</gene>
<evidence type="ECO:0000313" key="3">
    <source>
        <dbReference type="Proteomes" id="UP000515129"/>
    </source>
</evidence>
<dbReference type="GeneID" id="113048415"/>
<protein>
    <submittedName>
        <fullName evidence="4">Uncharacterized protein LOC113048415 isoform X3</fullName>
    </submittedName>
</protein>
<keyword evidence="1" id="KW-0863">Zinc-finger</keyword>
<dbReference type="GO" id="GO:0008270">
    <property type="term" value="F:zinc ion binding"/>
    <property type="evidence" value="ECO:0007669"/>
    <property type="project" value="UniProtKB-KW"/>
</dbReference>
<dbReference type="SUPFAM" id="SSF50630">
    <property type="entry name" value="Acid proteases"/>
    <property type="match status" value="1"/>
</dbReference>
<reference evidence="4" key="1">
    <citation type="submission" date="2025-08" db="UniProtKB">
        <authorList>
            <consortium name="RefSeq"/>
        </authorList>
    </citation>
    <scope>IDENTIFICATION</scope>
    <source>
        <strain evidence="4">Wakin</strain>
        <tissue evidence="4">Muscle</tissue>
    </source>
</reference>
<accession>A0A6P6K1H9</accession>
<dbReference type="Gene3D" id="2.40.70.10">
    <property type="entry name" value="Acid Proteases"/>
    <property type="match status" value="1"/>
</dbReference>
<dbReference type="Proteomes" id="UP000515129">
    <property type="component" value="Chromosome 29"/>
</dbReference>
<keyword evidence="1" id="KW-0862">Zinc</keyword>